<evidence type="ECO:0000256" key="6">
    <source>
        <dbReference type="ARBA" id="ARBA00022753"/>
    </source>
</evidence>
<evidence type="ECO:0000256" key="1">
    <source>
        <dbReference type="ARBA" id="ARBA00004419"/>
    </source>
</evidence>
<dbReference type="PROSITE" id="PS51801">
    <property type="entry name" value="ZF_CCHC_NOA"/>
    <property type="match status" value="1"/>
</dbReference>
<evidence type="ECO:0000256" key="10">
    <source>
        <dbReference type="ARBA" id="ARBA00023054"/>
    </source>
</evidence>
<evidence type="ECO:0000256" key="14">
    <source>
        <dbReference type="SAM" id="Coils"/>
    </source>
</evidence>
<dbReference type="Pfam" id="PF16516">
    <property type="entry name" value="CC2-LZ"/>
    <property type="match status" value="1"/>
</dbReference>
<dbReference type="GO" id="GO:0005776">
    <property type="term" value="C:autophagosome"/>
    <property type="evidence" value="ECO:0007669"/>
    <property type="project" value="UniProtKB-SubCell"/>
</dbReference>
<dbReference type="Gene3D" id="1.20.5.990">
    <property type="entry name" value="Nemo cc2-lz domain - 1d5 darpin complex"/>
    <property type="match status" value="1"/>
</dbReference>
<accession>A0AA88M7B1</accession>
<dbReference type="Proteomes" id="UP001187315">
    <property type="component" value="Unassembled WGS sequence"/>
</dbReference>
<dbReference type="GO" id="GO:0005794">
    <property type="term" value="C:Golgi apparatus"/>
    <property type="evidence" value="ECO:0007669"/>
    <property type="project" value="UniProtKB-SubCell"/>
</dbReference>
<dbReference type="CDD" id="cd09803">
    <property type="entry name" value="UBAN"/>
    <property type="match status" value="1"/>
</dbReference>
<evidence type="ECO:0000256" key="12">
    <source>
        <dbReference type="PROSITE-ProRule" id="PRU01142"/>
    </source>
</evidence>
<evidence type="ECO:0000256" key="8">
    <source>
        <dbReference type="ARBA" id="ARBA00022833"/>
    </source>
</evidence>
<comment type="function">
    <text evidence="13">May act by regulating membrane trafficking and cellular morphogenesis.</text>
</comment>
<dbReference type="InterPro" id="IPR034735">
    <property type="entry name" value="NEMO_ZF"/>
</dbReference>
<feature type="region of interest" description="Disordered" evidence="15">
    <location>
        <begin position="269"/>
        <end position="301"/>
    </location>
</feature>
<dbReference type="GO" id="GO:0070530">
    <property type="term" value="F:K63-linked polyubiquitin modification-dependent protein binding"/>
    <property type="evidence" value="ECO:0007669"/>
    <property type="project" value="InterPro"/>
</dbReference>
<reference evidence="17" key="1">
    <citation type="submission" date="2023-08" db="EMBL/GenBank/DDBJ databases">
        <title>Pelteobagrus vachellii genome.</title>
        <authorList>
            <person name="Liu H."/>
        </authorList>
    </citation>
    <scope>NUCLEOTIDE SEQUENCE</scope>
    <source>
        <strain evidence="17">PRFRI_2022a</strain>
        <tissue evidence="17">Muscle</tissue>
    </source>
</reference>
<dbReference type="PANTHER" id="PTHR31553:SF2">
    <property type="entry name" value="OPTINEURIN"/>
    <property type="match status" value="1"/>
</dbReference>
<evidence type="ECO:0000256" key="4">
    <source>
        <dbReference type="ARBA" id="ARBA00022490"/>
    </source>
</evidence>
<dbReference type="GO" id="GO:0090161">
    <property type="term" value="P:Golgi ribbon formation"/>
    <property type="evidence" value="ECO:0007669"/>
    <property type="project" value="TreeGrafter"/>
</dbReference>
<feature type="compositionally biased region" description="Polar residues" evidence="15">
    <location>
        <begin position="271"/>
        <end position="286"/>
    </location>
</feature>
<dbReference type="InterPro" id="IPR032419">
    <property type="entry name" value="CC2-LZ_dom"/>
</dbReference>
<dbReference type="GO" id="GO:0055037">
    <property type="term" value="C:recycling endosome"/>
    <property type="evidence" value="ECO:0007669"/>
    <property type="project" value="UniProtKB-SubCell"/>
</dbReference>
<name>A0AA88M7B1_TACVA</name>
<evidence type="ECO:0000256" key="2">
    <source>
        <dbReference type="ARBA" id="ARBA00004601"/>
    </source>
</evidence>
<evidence type="ECO:0000256" key="11">
    <source>
        <dbReference type="ARBA" id="ARBA00023329"/>
    </source>
</evidence>
<feature type="coiled-coil region" evidence="14">
    <location>
        <begin position="54"/>
        <end position="177"/>
    </location>
</feature>
<evidence type="ECO:0000256" key="13">
    <source>
        <dbReference type="RuleBase" id="RU367122"/>
    </source>
</evidence>
<dbReference type="FunFam" id="1.20.5.390:FF:000002">
    <property type="entry name" value="NF-kappa-B essential modulator isoform X1"/>
    <property type="match status" value="1"/>
</dbReference>
<dbReference type="InterPro" id="IPR021063">
    <property type="entry name" value="NEMO_N"/>
</dbReference>
<comment type="subcellular location">
    <subcellularLocation>
        <location evidence="13">Cytoplasm</location>
        <location evidence="13">Perinuclear region</location>
    </subcellularLocation>
    <subcellularLocation>
        <location evidence="13">Golgi apparatus</location>
    </subcellularLocation>
    <subcellularLocation>
        <location evidence="2 13">Golgi apparatus</location>
        <location evidence="2 13">trans-Golgi network</location>
    </subcellularLocation>
    <subcellularLocation>
        <location evidence="1 13">Cytoplasmic vesicle</location>
        <location evidence="1 13">Autophagosome</location>
    </subcellularLocation>
    <subcellularLocation>
        <location evidence="13">Cytoplasmic vesicle</location>
    </subcellularLocation>
    <subcellularLocation>
        <location evidence="13">Recycling endosome</location>
    </subcellularLocation>
</comment>
<keyword evidence="11 13" id="KW-0968">Cytoplasmic vesicle</keyword>
<keyword evidence="18" id="KW-1185">Reference proteome</keyword>
<comment type="caution">
    <text evidence="17">The sequence shown here is derived from an EMBL/GenBank/DDBJ whole genome shotgun (WGS) entry which is preliminary data.</text>
</comment>
<feature type="domain" description="CCHC NOA-type" evidence="16">
    <location>
        <begin position="550"/>
        <end position="580"/>
    </location>
</feature>
<dbReference type="AlphaFoldDB" id="A0AA88M7B1"/>
<feature type="compositionally biased region" description="Basic and acidic residues" evidence="15">
    <location>
        <begin position="287"/>
        <end position="301"/>
    </location>
</feature>
<keyword evidence="4 13" id="KW-0963">Cytoplasm</keyword>
<dbReference type="PANTHER" id="PTHR31553">
    <property type="entry name" value="NF-KAPPA-B ESSENTIAL MODULATOR"/>
    <property type="match status" value="1"/>
</dbReference>
<keyword evidence="6 13" id="KW-0967">Endosome</keyword>
<evidence type="ECO:0000259" key="16">
    <source>
        <dbReference type="PROSITE" id="PS51801"/>
    </source>
</evidence>
<evidence type="ECO:0000256" key="15">
    <source>
        <dbReference type="SAM" id="MobiDB-lite"/>
    </source>
</evidence>
<evidence type="ECO:0000256" key="9">
    <source>
        <dbReference type="ARBA" id="ARBA00023034"/>
    </source>
</evidence>
<protein>
    <recommendedName>
        <fullName evidence="3 13">Optineurin</fullName>
    </recommendedName>
</protein>
<evidence type="ECO:0000313" key="18">
    <source>
        <dbReference type="Proteomes" id="UP001187315"/>
    </source>
</evidence>
<gene>
    <name evidence="17" type="ORF">Q7C36_015642</name>
</gene>
<keyword evidence="9 13" id="KW-0333">Golgi apparatus</keyword>
<organism evidence="17 18">
    <name type="scientific">Tachysurus vachellii</name>
    <name type="common">Darkbarbel catfish</name>
    <name type="synonym">Pelteobagrus vachellii</name>
    <dbReference type="NCBI Taxonomy" id="175792"/>
    <lineage>
        <taxon>Eukaryota</taxon>
        <taxon>Metazoa</taxon>
        <taxon>Chordata</taxon>
        <taxon>Craniata</taxon>
        <taxon>Vertebrata</taxon>
        <taxon>Euteleostomi</taxon>
        <taxon>Actinopterygii</taxon>
        <taxon>Neopterygii</taxon>
        <taxon>Teleostei</taxon>
        <taxon>Ostariophysi</taxon>
        <taxon>Siluriformes</taxon>
        <taxon>Bagridae</taxon>
        <taxon>Tachysurus</taxon>
    </lineage>
</organism>
<dbReference type="GO" id="GO:0048471">
    <property type="term" value="C:perinuclear region of cytoplasm"/>
    <property type="evidence" value="ECO:0007669"/>
    <property type="project" value="UniProtKB-SubCell"/>
</dbReference>
<feature type="coiled-coil region" evidence="14">
    <location>
        <begin position="481"/>
        <end position="515"/>
    </location>
</feature>
<sequence>MFRRYYPVPCTRKERKAQEVNLVSGCDKMASGSPLVNGDLSHPAQSESAGAPHVEETLQQMNILIKENRELKEALKQTNLSMKERFEGLSAWKEKQKEERVFLEKRLEEAKERVQTLDSENELLKKRVQEKEKQHVGAEEGEGGGLQAKLEALTVQIARLQAEKNDLVALNSELQLKMSQASPEDSFIEIRIAKGEMDVTRDLPSQQDLSASFTIKPEMAGSRLESEEQTVSQLLQSLRLETQQKEQLQLQVQTAQKRIAELELKEPKCESGTQMSLPYVNPTQEAQSKRSQEEADKSASEVENLKTQLMNLFKELQQAQSKLDEAENMKKNLQDRCKELEQDLCTLKTQLGEREQLQAENDSLKVQLESMQSANKLEQKKVQEERSALAQLKDAYTKLFEDYDELQQENKKRKGSILPEEHGELQTRMAAAEKALADKQQQIDVMKQELFEKDKELETISVFKAQAEVYSSDFYAERAAREKIHEEKERLAAQLEFIKKQNIQLQDEVESMGRQSMTEMQRRHVPRGTNPADSSPHHHLQAGRVDWQQQGNIPEHACPKCGEVLPDLDSLQIHIMDCII</sequence>
<evidence type="ECO:0000313" key="17">
    <source>
        <dbReference type="EMBL" id="KAK2832180.1"/>
    </source>
</evidence>
<keyword evidence="10 14" id="KW-0175">Coiled coil</keyword>
<dbReference type="GO" id="GO:0008270">
    <property type="term" value="F:zinc ion binding"/>
    <property type="evidence" value="ECO:0007669"/>
    <property type="project" value="UniProtKB-KW"/>
</dbReference>
<dbReference type="Pfam" id="PF18414">
    <property type="entry name" value="zf_C2H2_10"/>
    <property type="match status" value="1"/>
</dbReference>
<dbReference type="EMBL" id="JAVHJS010000016">
    <property type="protein sequence ID" value="KAK2832180.1"/>
    <property type="molecule type" value="Genomic_DNA"/>
</dbReference>
<dbReference type="GO" id="GO:0043122">
    <property type="term" value="P:regulation of canonical NF-kappaB signal transduction"/>
    <property type="evidence" value="ECO:0007669"/>
    <property type="project" value="TreeGrafter"/>
</dbReference>
<dbReference type="Pfam" id="PF11577">
    <property type="entry name" value="NEMO"/>
    <property type="match status" value="1"/>
</dbReference>
<evidence type="ECO:0000256" key="7">
    <source>
        <dbReference type="ARBA" id="ARBA00022771"/>
    </source>
</evidence>
<keyword evidence="5 13" id="KW-0479">Metal-binding</keyword>
<evidence type="ECO:0000256" key="3">
    <source>
        <dbReference type="ARBA" id="ARBA00018548"/>
    </source>
</evidence>
<proteinExistence type="predicted"/>
<dbReference type="GO" id="GO:0005634">
    <property type="term" value="C:nucleus"/>
    <property type="evidence" value="ECO:0007669"/>
    <property type="project" value="TreeGrafter"/>
</dbReference>
<evidence type="ECO:0000256" key="5">
    <source>
        <dbReference type="ARBA" id="ARBA00022723"/>
    </source>
</evidence>
<keyword evidence="8 13" id="KW-0862">Zinc</keyword>
<dbReference type="Gene3D" id="1.20.5.390">
    <property type="entry name" value="L1 transposable element, trimerization domain"/>
    <property type="match status" value="2"/>
</dbReference>
<dbReference type="InterPro" id="IPR051301">
    <property type="entry name" value="Optineurin/NFkB_EssMod"/>
</dbReference>
<keyword evidence="7 12" id="KW-0863">Zinc-finger</keyword>
<dbReference type="GO" id="GO:0034067">
    <property type="term" value="P:protein localization to Golgi apparatus"/>
    <property type="evidence" value="ECO:0007669"/>
    <property type="project" value="TreeGrafter"/>
</dbReference>